<sequence>MILYRPTDGEVLTTAVTPRPKTCFLMTQLGTPVPAEISRIRSSVENQLKKKKIELIDADSVVTGGDFLDKIWRLIVSVPIGVAIIHEDMSPKTVANIFYELGMMDALGKHTVVVKSPGAAIPSDFVRTEYIRADGHFNRRFGSFLDSTLQLEEYFVQLADELEKNPLLSIDYLRRAHLLAGNSDHRKRVQEIVNTAEISGRAKNSVEMLLARF</sequence>
<keyword evidence="2" id="KW-1185">Reference proteome</keyword>
<reference evidence="1 2" key="1">
    <citation type="submission" date="2019-03" db="EMBL/GenBank/DDBJ databases">
        <title>Seongchinamella monodicae gen. nov., sp. nov., a novel member of the Gammaproteobacteria isolated from a tidal mudflat of beach.</title>
        <authorList>
            <person name="Yang H.G."/>
            <person name="Kang J.W."/>
            <person name="Lee S.D."/>
        </authorList>
    </citation>
    <scope>NUCLEOTIDE SEQUENCE [LARGE SCALE GENOMIC DNA]</scope>
    <source>
        <strain evidence="1 2">GH4-78</strain>
    </source>
</reference>
<proteinExistence type="predicted"/>
<dbReference type="OrthoDB" id="5180013at2"/>
<gene>
    <name evidence="1" type="ORF">E2F43_15035</name>
</gene>
<evidence type="ECO:0000313" key="2">
    <source>
        <dbReference type="Proteomes" id="UP000295554"/>
    </source>
</evidence>
<protein>
    <submittedName>
        <fullName evidence="1">Uncharacterized protein</fullName>
    </submittedName>
</protein>
<dbReference type="AlphaFoldDB" id="A0A4R5LQQ6"/>
<dbReference type="RefSeq" id="WP_133214072.1">
    <property type="nucleotide sequence ID" value="NZ_SMSE01000003.1"/>
</dbReference>
<name>A0A4R5LQQ6_9GAMM</name>
<accession>A0A4R5LQQ6</accession>
<dbReference type="Proteomes" id="UP000295554">
    <property type="component" value="Unassembled WGS sequence"/>
</dbReference>
<organism evidence="1 2">
    <name type="scientific">Seongchinamella unica</name>
    <dbReference type="NCBI Taxonomy" id="2547392"/>
    <lineage>
        <taxon>Bacteria</taxon>
        <taxon>Pseudomonadati</taxon>
        <taxon>Pseudomonadota</taxon>
        <taxon>Gammaproteobacteria</taxon>
        <taxon>Cellvibrionales</taxon>
        <taxon>Halieaceae</taxon>
        <taxon>Seongchinamella</taxon>
    </lineage>
</organism>
<dbReference type="EMBL" id="SMSE01000003">
    <property type="protein sequence ID" value="TDG12871.1"/>
    <property type="molecule type" value="Genomic_DNA"/>
</dbReference>
<comment type="caution">
    <text evidence="1">The sequence shown here is derived from an EMBL/GenBank/DDBJ whole genome shotgun (WGS) entry which is preliminary data.</text>
</comment>
<evidence type="ECO:0000313" key="1">
    <source>
        <dbReference type="EMBL" id="TDG12871.1"/>
    </source>
</evidence>